<keyword evidence="8" id="KW-1185">Reference proteome</keyword>
<evidence type="ECO:0000256" key="1">
    <source>
        <dbReference type="ARBA" id="ARBA00023016"/>
    </source>
</evidence>
<evidence type="ECO:0000313" key="7">
    <source>
        <dbReference type="EMBL" id="EJK59024.1"/>
    </source>
</evidence>
<dbReference type="PANTHER" id="PTHR46733">
    <property type="entry name" value="26.5 KDA HEAT SHOCK PROTEIN, MITOCHONDRIAL"/>
    <property type="match status" value="1"/>
</dbReference>
<dbReference type="OrthoDB" id="205527at2759"/>
<feature type="chain" id="PRO_5003840760" description="SHSP domain-containing protein" evidence="5">
    <location>
        <begin position="22"/>
        <end position="258"/>
    </location>
</feature>
<evidence type="ECO:0000256" key="3">
    <source>
        <dbReference type="RuleBase" id="RU003616"/>
    </source>
</evidence>
<proteinExistence type="inferred from homology"/>
<feature type="domain" description="SHSP" evidence="6">
    <location>
        <begin position="80"/>
        <end position="195"/>
    </location>
</feature>
<feature type="signal peptide" evidence="5">
    <location>
        <begin position="1"/>
        <end position="21"/>
    </location>
</feature>
<feature type="region of interest" description="Disordered" evidence="4">
    <location>
        <begin position="206"/>
        <end position="258"/>
    </location>
</feature>
<comment type="similarity">
    <text evidence="2 3">Belongs to the small heat shock protein (HSP20) family.</text>
</comment>
<dbReference type="eggNOG" id="ENOG502QYK3">
    <property type="taxonomic scope" value="Eukaryota"/>
</dbReference>
<sequence length="258" mass="27740">MNFKGATAFLTSLATPALTHGFHVAGKEGASRGVSSLAARRATLFPIVRRRTPFFRDMDQMMEEMDTMMEGSLAMLQRPLAAPQLRRPLGGFDVSQDENEYRVSIAAPGVDANDLSLSLDSDGRVLRLQGQASSKEGGMAISSRFEKAVLLAPEVDTGKMTASFSDGTLTVVAPKVDPTAALEHAQAKKIEIGVDESPTPAQLSLDENQEEAAADNDDTTIAETKLADEDPKVLRAEGKGGEDAEEKGKKWPARDFPY</sequence>
<comment type="caution">
    <text evidence="7">The sequence shown here is derived from an EMBL/GenBank/DDBJ whole genome shotgun (WGS) entry which is preliminary data.</text>
</comment>
<dbReference type="PROSITE" id="PS01031">
    <property type="entry name" value="SHSP"/>
    <property type="match status" value="1"/>
</dbReference>
<evidence type="ECO:0000256" key="5">
    <source>
        <dbReference type="SAM" id="SignalP"/>
    </source>
</evidence>
<dbReference type="InterPro" id="IPR002068">
    <property type="entry name" value="A-crystallin/Hsp20_dom"/>
</dbReference>
<dbReference type="GO" id="GO:0009408">
    <property type="term" value="P:response to heat"/>
    <property type="evidence" value="ECO:0007669"/>
    <property type="project" value="InterPro"/>
</dbReference>
<dbReference type="SUPFAM" id="SSF49764">
    <property type="entry name" value="HSP20-like chaperones"/>
    <property type="match status" value="1"/>
</dbReference>
<accession>K0S2F9</accession>
<feature type="compositionally biased region" description="Basic and acidic residues" evidence="4">
    <location>
        <begin position="225"/>
        <end position="258"/>
    </location>
</feature>
<dbReference type="CDD" id="cd06464">
    <property type="entry name" value="ACD_sHsps-like"/>
    <property type="match status" value="1"/>
</dbReference>
<dbReference type="EMBL" id="AGNL01023809">
    <property type="protein sequence ID" value="EJK59024.1"/>
    <property type="molecule type" value="Genomic_DNA"/>
</dbReference>
<keyword evidence="5" id="KW-0732">Signal</keyword>
<dbReference type="Pfam" id="PF00011">
    <property type="entry name" value="HSP20"/>
    <property type="match status" value="1"/>
</dbReference>
<dbReference type="InterPro" id="IPR008978">
    <property type="entry name" value="HSP20-like_chaperone"/>
</dbReference>
<gene>
    <name evidence="7" type="ORF">THAOC_20806</name>
</gene>
<protein>
    <recommendedName>
        <fullName evidence="6">SHSP domain-containing protein</fullName>
    </recommendedName>
</protein>
<dbReference type="AlphaFoldDB" id="K0S2F9"/>
<dbReference type="Proteomes" id="UP000266841">
    <property type="component" value="Unassembled WGS sequence"/>
</dbReference>
<reference evidence="7 8" key="1">
    <citation type="journal article" date="2012" name="Genome Biol.">
        <title>Genome and low-iron response of an oceanic diatom adapted to chronic iron limitation.</title>
        <authorList>
            <person name="Lommer M."/>
            <person name="Specht M."/>
            <person name="Roy A.S."/>
            <person name="Kraemer L."/>
            <person name="Andreson R."/>
            <person name="Gutowska M.A."/>
            <person name="Wolf J."/>
            <person name="Bergner S.V."/>
            <person name="Schilhabel M.B."/>
            <person name="Klostermeier U.C."/>
            <person name="Beiko R.G."/>
            <person name="Rosenstiel P."/>
            <person name="Hippler M."/>
            <person name="Laroche J."/>
        </authorList>
    </citation>
    <scope>NUCLEOTIDE SEQUENCE [LARGE SCALE GENOMIC DNA]</scope>
    <source>
        <strain evidence="7 8">CCMP1005</strain>
    </source>
</reference>
<name>K0S2F9_THAOC</name>
<evidence type="ECO:0000256" key="2">
    <source>
        <dbReference type="PROSITE-ProRule" id="PRU00285"/>
    </source>
</evidence>
<keyword evidence="1" id="KW-0346">Stress response</keyword>
<dbReference type="InterPro" id="IPR044587">
    <property type="entry name" value="HSP21-like"/>
</dbReference>
<organism evidence="7 8">
    <name type="scientific">Thalassiosira oceanica</name>
    <name type="common">Marine diatom</name>
    <dbReference type="NCBI Taxonomy" id="159749"/>
    <lineage>
        <taxon>Eukaryota</taxon>
        <taxon>Sar</taxon>
        <taxon>Stramenopiles</taxon>
        <taxon>Ochrophyta</taxon>
        <taxon>Bacillariophyta</taxon>
        <taxon>Coscinodiscophyceae</taxon>
        <taxon>Thalassiosirophycidae</taxon>
        <taxon>Thalassiosirales</taxon>
        <taxon>Thalassiosiraceae</taxon>
        <taxon>Thalassiosira</taxon>
    </lineage>
</organism>
<feature type="compositionally biased region" description="Acidic residues" evidence="4">
    <location>
        <begin position="207"/>
        <end position="220"/>
    </location>
</feature>
<evidence type="ECO:0000259" key="6">
    <source>
        <dbReference type="PROSITE" id="PS01031"/>
    </source>
</evidence>
<dbReference type="OMA" id="MDEMMES"/>
<evidence type="ECO:0000256" key="4">
    <source>
        <dbReference type="SAM" id="MobiDB-lite"/>
    </source>
</evidence>
<dbReference type="PANTHER" id="PTHR46733:SF4">
    <property type="entry name" value="HEAT SHOCK PROTEIN 21, CHLOROPLASTIC"/>
    <property type="match status" value="1"/>
</dbReference>
<evidence type="ECO:0000313" key="8">
    <source>
        <dbReference type="Proteomes" id="UP000266841"/>
    </source>
</evidence>
<dbReference type="Gene3D" id="2.60.40.790">
    <property type="match status" value="1"/>
</dbReference>